<keyword evidence="2" id="KW-1133">Transmembrane helix</keyword>
<keyword evidence="2" id="KW-0472">Membrane</keyword>
<dbReference type="EMBL" id="KV784354">
    <property type="protein sequence ID" value="OEU20544.1"/>
    <property type="molecule type" value="Genomic_DNA"/>
</dbReference>
<protein>
    <submittedName>
        <fullName evidence="3">Uncharacterized protein</fullName>
    </submittedName>
</protein>
<evidence type="ECO:0000256" key="2">
    <source>
        <dbReference type="SAM" id="Phobius"/>
    </source>
</evidence>
<gene>
    <name evidence="3" type="ORF">FRACYDRAFT_234172</name>
</gene>
<sequence>MEKFSVTRAEQTLKGMHWCPIEYSPKDTYLCKYIKKTTSMINMRYLAMLTVLLPTAGVVALVPHQFWNRHEATKCKLSPSKRNLARVGLSMYFDDRERFLDIEEMWNKFSFDNSLSHVKNNQWISSLSEEKHLALERFLGYNLKSASNLSDEKIEEETLRWAVDTNFVSGEYDDDEQLTPEKLDHSDKSKNYNSGRQQRLKSSKYDIIKDLQVSSSNSTLQSLSFLWDGVFCGTELRMQLNKIFPRSKHLWDYDIMVTMLEAIQISKPLLPSQFDLHLDLFHPDYKHSPRMWSPEFHSPFPTVGISINTKNNNQPIDEIDIDTIRGKLDALFRSTDATREHIQNSADEDHEQVLKKCQKWLLQVERQRKESQQVVDLPTSRKCFDESNIDWTVQTRRSPFQLYKTIWNSILTLSTTSSQNCSAVIIEPFLDSYTLHRVAVTVNAALKRLDISVRITEVYHPDAKPPSSNSETITRPPYSMIQLSPLCRQ</sequence>
<dbReference type="OrthoDB" id="10511159at2759"/>
<evidence type="ECO:0000313" key="3">
    <source>
        <dbReference type="EMBL" id="OEU20544.1"/>
    </source>
</evidence>
<name>A0A1E7FR01_9STRA</name>
<dbReference type="AlphaFoldDB" id="A0A1E7FR01"/>
<reference evidence="3 4" key="1">
    <citation type="submission" date="2016-09" db="EMBL/GenBank/DDBJ databases">
        <title>Extensive genetic diversity and differential bi-allelic expression allows diatom success in the polar Southern Ocean.</title>
        <authorList>
            <consortium name="DOE Joint Genome Institute"/>
            <person name="Mock T."/>
            <person name="Otillar R.P."/>
            <person name="Strauss J."/>
            <person name="Dupont C."/>
            <person name="Frickenhaus S."/>
            <person name="Maumus F."/>
            <person name="Mcmullan M."/>
            <person name="Sanges R."/>
            <person name="Schmutz J."/>
            <person name="Toseland A."/>
            <person name="Valas R."/>
            <person name="Veluchamy A."/>
            <person name="Ward B.J."/>
            <person name="Allen A."/>
            <person name="Barry K."/>
            <person name="Falciatore A."/>
            <person name="Ferrante M."/>
            <person name="Fortunato A.E."/>
            <person name="Gloeckner G."/>
            <person name="Gruber A."/>
            <person name="Hipkin R."/>
            <person name="Janech M."/>
            <person name="Kroth P."/>
            <person name="Leese F."/>
            <person name="Lindquist E."/>
            <person name="Lyon B.R."/>
            <person name="Martin J."/>
            <person name="Mayer C."/>
            <person name="Parker M."/>
            <person name="Quesneville H."/>
            <person name="Raymond J."/>
            <person name="Uhlig C."/>
            <person name="Valentin K.U."/>
            <person name="Worden A.Z."/>
            <person name="Armbrust E.V."/>
            <person name="Bowler C."/>
            <person name="Green B."/>
            <person name="Moulton V."/>
            <person name="Van Oosterhout C."/>
            <person name="Grigoriev I."/>
        </authorList>
    </citation>
    <scope>NUCLEOTIDE SEQUENCE [LARGE SCALE GENOMIC DNA]</scope>
    <source>
        <strain evidence="3 4">CCMP1102</strain>
    </source>
</reference>
<feature type="compositionally biased region" description="Basic and acidic residues" evidence="1">
    <location>
        <begin position="179"/>
        <end position="190"/>
    </location>
</feature>
<dbReference type="Proteomes" id="UP000095751">
    <property type="component" value="Unassembled WGS sequence"/>
</dbReference>
<evidence type="ECO:0000313" key="4">
    <source>
        <dbReference type="Proteomes" id="UP000095751"/>
    </source>
</evidence>
<organism evidence="3 4">
    <name type="scientific">Fragilariopsis cylindrus CCMP1102</name>
    <dbReference type="NCBI Taxonomy" id="635003"/>
    <lineage>
        <taxon>Eukaryota</taxon>
        <taxon>Sar</taxon>
        <taxon>Stramenopiles</taxon>
        <taxon>Ochrophyta</taxon>
        <taxon>Bacillariophyta</taxon>
        <taxon>Bacillariophyceae</taxon>
        <taxon>Bacillariophycidae</taxon>
        <taxon>Bacillariales</taxon>
        <taxon>Bacillariaceae</taxon>
        <taxon>Fragilariopsis</taxon>
    </lineage>
</organism>
<dbReference type="InParanoid" id="A0A1E7FR01"/>
<dbReference type="KEGG" id="fcy:FRACYDRAFT_234172"/>
<accession>A0A1E7FR01</accession>
<keyword evidence="4" id="KW-1185">Reference proteome</keyword>
<feature type="region of interest" description="Disordered" evidence="1">
    <location>
        <begin position="172"/>
        <end position="198"/>
    </location>
</feature>
<evidence type="ECO:0000256" key="1">
    <source>
        <dbReference type="SAM" id="MobiDB-lite"/>
    </source>
</evidence>
<feature type="transmembrane region" description="Helical" evidence="2">
    <location>
        <begin position="45"/>
        <end position="67"/>
    </location>
</feature>
<keyword evidence="2" id="KW-0812">Transmembrane</keyword>
<proteinExistence type="predicted"/>